<dbReference type="Gene3D" id="3.90.550.10">
    <property type="entry name" value="Spore Coat Polysaccharide Biosynthesis Protein SpsA, Chain A"/>
    <property type="match status" value="1"/>
</dbReference>
<dbReference type="InterPro" id="IPR029044">
    <property type="entry name" value="Nucleotide-diphossugar_trans"/>
</dbReference>
<dbReference type="RefSeq" id="WP_101500674.1">
    <property type="nucleotide sequence ID" value="NZ_CP025583.1"/>
</dbReference>
<dbReference type="Proteomes" id="UP000234882">
    <property type="component" value="Chromosome"/>
</dbReference>
<dbReference type="OrthoDB" id="9790710at2"/>
<dbReference type="SUPFAM" id="SSF53448">
    <property type="entry name" value="Nucleotide-diphospho-sugar transferases"/>
    <property type="match status" value="1"/>
</dbReference>
<protein>
    <recommendedName>
        <fullName evidence="3">Glycosyltransferase 2-like domain-containing protein</fullName>
    </recommendedName>
</protein>
<dbReference type="EMBL" id="CP025583">
    <property type="protein sequence ID" value="AUM75332.1"/>
    <property type="molecule type" value="Genomic_DNA"/>
</dbReference>
<evidence type="ECO:0008006" key="3">
    <source>
        <dbReference type="Google" id="ProtNLM"/>
    </source>
</evidence>
<evidence type="ECO:0000313" key="2">
    <source>
        <dbReference type="Proteomes" id="UP000234882"/>
    </source>
</evidence>
<evidence type="ECO:0000313" key="1">
    <source>
        <dbReference type="EMBL" id="AUM75332.1"/>
    </source>
</evidence>
<dbReference type="AlphaFoldDB" id="A0A2K9MIL7"/>
<gene>
    <name evidence="1" type="ORF">CYR75_14445</name>
</gene>
<keyword evidence="2" id="KW-1185">Reference proteome</keyword>
<sequence>MTTPDLSLLVTLHNEAHLAGPALRSADLAIAAAEAAGFTVERLIGLDAATETTRRFCAQPVIAERWPCRDYDFRDPFLLRNALARAATGRWVAWLDGDDLISENWLVTACEMLRDAPPDETWVIHPELNWVFDGEENVFTLVDQADPLFSKAYLYFNNYWDMMSVYPRDLALAVPYAPRRPEQGYGYEDWHWNLATMAHGVLHRVAPGTIIAKRRRAESVSRANARISAVCQPSETLRIDRFWGPHLQPPEIPS</sequence>
<name>A0A2K9MIL7_9RHOB</name>
<dbReference type="CDD" id="cd00761">
    <property type="entry name" value="Glyco_tranf_GTA_type"/>
    <property type="match status" value="1"/>
</dbReference>
<organism evidence="1 2">
    <name type="scientific">Paracoccus jeotgali</name>
    <dbReference type="NCBI Taxonomy" id="2065379"/>
    <lineage>
        <taxon>Bacteria</taxon>
        <taxon>Pseudomonadati</taxon>
        <taxon>Pseudomonadota</taxon>
        <taxon>Alphaproteobacteria</taxon>
        <taxon>Rhodobacterales</taxon>
        <taxon>Paracoccaceae</taxon>
        <taxon>Paracoccus</taxon>
    </lineage>
</organism>
<reference evidence="2" key="1">
    <citation type="submission" date="2017-12" db="EMBL/GenBank/DDBJ databases">
        <title>Genomic analysis of Paracoccus sp. CBA4604.</title>
        <authorList>
            <person name="Roh S.W."/>
            <person name="Kim J.Y."/>
            <person name="Kim J.S."/>
        </authorList>
    </citation>
    <scope>NUCLEOTIDE SEQUENCE [LARGE SCALE GENOMIC DNA]</scope>
    <source>
        <strain evidence="2">CBA4604</strain>
    </source>
</reference>
<dbReference type="KEGG" id="paru:CYR75_14445"/>
<accession>A0A2K9MIL7</accession>
<proteinExistence type="predicted"/>